<reference evidence="2" key="1">
    <citation type="journal article" date="2021" name="Sci. Adv.">
        <title>The American lobster genome reveals insights on longevity, neural, and immune adaptations.</title>
        <authorList>
            <person name="Polinski J.M."/>
            <person name="Zimin A.V."/>
            <person name="Clark K.F."/>
            <person name="Kohn A.B."/>
            <person name="Sadowski N."/>
            <person name="Timp W."/>
            <person name="Ptitsyn A."/>
            <person name="Khanna P."/>
            <person name="Romanova D.Y."/>
            <person name="Williams P."/>
            <person name="Greenwood S.J."/>
            <person name="Moroz L.L."/>
            <person name="Walt D.R."/>
            <person name="Bodnar A.G."/>
        </authorList>
    </citation>
    <scope>NUCLEOTIDE SEQUENCE</scope>
    <source>
        <strain evidence="2">GMGI-L3</strain>
    </source>
</reference>
<name>A0A8J5JNT9_HOMAM</name>
<evidence type="ECO:0000256" key="1">
    <source>
        <dbReference type="SAM" id="MobiDB-lite"/>
    </source>
</evidence>
<sequence length="72" mass="7756">MVVVVVLVRDRDGIISQQWTTPTTALQRDKLLQRAGDTAFTAAERVTASQQIGLEVQESPDLQASAEDGDTG</sequence>
<feature type="region of interest" description="Disordered" evidence="1">
    <location>
        <begin position="51"/>
        <end position="72"/>
    </location>
</feature>
<accession>A0A8J5JNT9</accession>
<evidence type="ECO:0000313" key="3">
    <source>
        <dbReference type="Proteomes" id="UP000747542"/>
    </source>
</evidence>
<protein>
    <submittedName>
        <fullName evidence="2">Uncharacterized protein</fullName>
    </submittedName>
</protein>
<comment type="caution">
    <text evidence="2">The sequence shown here is derived from an EMBL/GenBank/DDBJ whole genome shotgun (WGS) entry which is preliminary data.</text>
</comment>
<gene>
    <name evidence="2" type="ORF">Hamer_G028984</name>
</gene>
<evidence type="ECO:0000313" key="2">
    <source>
        <dbReference type="EMBL" id="KAG7157948.1"/>
    </source>
</evidence>
<dbReference type="Proteomes" id="UP000747542">
    <property type="component" value="Unassembled WGS sequence"/>
</dbReference>
<dbReference type="EMBL" id="JAHLQT010035987">
    <property type="protein sequence ID" value="KAG7157948.1"/>
    <property type="molecule type" value="Genomic_DNA"/>
</dbReference>
<organism evidence="2 3">
    <name type="scientific">Homarus americanus</name>
    <name type="common">American lobster</name>
    <dbReference type="NCBI Taxonomy" id="6706"/>
    <lineage>
        <taxon>Eukaryota</taxon>
        <taxon>Metazoa</taxon>
        <taxon>Ecdysozoa</taxon>
        <taxon>Arthropoda</taxon>
        <taxon>Crustacea</taxon>
        <taxon>Multicrustacea</taxon>
        <taxon>Malacostraca</taxon>
        <taxon>Eumalacostraca</taxon>
        <taxon>Eucarida</taxon>
        <taxon>Decapoda</taxon>
        <taxon>Pleocyemata</taxon>
        <taxon>Astacidea</taxon>
        <taxon>Nephropoidea</taxon>
        <taxon>Nephropidae</taxon>
        <taxon>Homarus</taxon>
    </lineage>
</organism>
<proteinExistence type="predicted"/>
<dbReference type="AlphaFoldDB" id="A0A8J5JNT9"/>
<keyword evidence="3" id="KW-1185">Reference proteome</keyword>